<dbReference type="EMBL" id="NAJQ01000444">
    <property type="protein sequence ID" value="TKA69517.1"/>
    <property type="molecule type" value="Genomic_DNA"/>
</dbReference>
<organism evidence="1 2">
    <name type="scientific">Friedmanniomyces simplex</name>
    <dbReference type="NCBI Taxonomy" id="329884"/>
    <lineage>
        <taxon>Eukaryota</taxon>
        <taxon>Fungi</taxon>
        <taxon>Dikarya</taxon>
        <taxon>Ascomycota</taxon>
        <taxon>Pezizomycotina</taxon>
        <taxon>Dothideomycetes</taxon>
        <taxon>Dothideomycetidae</taxon>
        <taxon>Mycosphaerellales</taxon>
        <taxon>Teratosphaeriaceae</taxon>
        <taxon>Friedmanniomyces</taxon>
    </lineage>
</organism>
<protein>
    <submittedName>
        <fullName evidence="1">Uncharacterized protein</fullName>
    </submittedName>
</protein>
<comment type="caution">
    <text evidence="1">The sequence shown here is derived from an EMBL/GenBank/DDBJ whole genome shotgun (WGS) entry which is preliminary data.</text>
</comment>
<accession>A0A4U0X1P2</accession>
<gene>
    <name evidence="1" type="ORF">B0A55_08389</name>
</gene>
<reference evidence="1 2" key="1">
    <citation type="submission" date="2017-03" db="EMBL/GenBank/DDBJ databases">
        <title>Genomes of endolithic fungi from Antarctica.</title>
        <authorList>
            <person name="Coleine C."/>
            <person name="Masonjones S."/>
            <person name="Stajich J.E."/>
        </authorList>
    </citation>
    <scope>NUCLEOTIDE SEQUENCE [LARGE SCALE GENOMIC DNA]</scope>
    <source>
        <strain evidence="1 2">CCFEE 5184</strain>
    </source>
</reference>
<evidence type="ECO:0000313" key="2">
    <source>
        <dbReference type="Proteomes" id="UP000309340"/>
    </source>
</evidence>
<dbReference type="AlphaFoldDB" id="A0A4U0X1P2"/>
<sequence>MPTASLYDLSAELILHINRLAHDEPKESTSYIATTRPTTNSLSLVSKLFRQPIRNEYLSTTTFHYISPASGCHKGSWYHSSAHDLLKWLQSVLHPSSDGHNESGVRKLCLEMYASELLWLFAPVQASRMLSMPGPHQRHTWSEAIDGLKKLRLNELKIVILGHTCPPPCDGGKFGGTFRGLGNKSINSDGSTPRHFTPDGRWVIKSVLETMAHLTTSAITFSWPEEPIPRSEADLIAGCSWMMLHSTSVFHSCDTLAYDSARLRFWANVRDEKTTYRVPVVWTNEASAGRERAAGDGGCALVDDIEVGLVAMFDNVAVT</sequence>
<dbReference type="OrthoDB" id="3813065at2759"/>
<name>A0A4U0X1P2_9PEZI</name>
<evidence type="ECO:0000313" key="1">
    <source>
        <dbReference type="EMBL" id="TKA69517.1"/>
    </source>
</evidence>
<keyword evidence="2" id="KW-1185">Reference proteome</keyword>
<dbReference type="Proteomes" id="UP000309340">
    <property type="component" value="Unassembled WGS sequence"/>
</dbReference>
<proteinExistence type="predicted"/>